<proteinExistence type="predicted"/>
<dbReference type="InterPro" id="IPR037923">
    <property type="entry name" value="HTH-like"/>
</dbReference>
<dbReference type="Proteomes" id="UP000033588">
    <property type="component" value="Unassembled WGS sequence"/>
</dbReference>
<evidence type="ECO:0000313" key="9">
    <source>
        <dbReference type="Proteomes" id="UP000033588"/>
    </source>
</evidence>
<gene>
    <name evidence="8" type="ORF">VC35_27710</name>
</gene>
<comment type="caution">
    <text evidence="8">The sequence shown here is derived from an EMBL/GenBank/DDBJ whole genome shotgun (WGS) entry which is preliminary data.</text>
</comment>
<dbReference type="OrthoDB" id="9809338at2"/>
<accession>A0A0F4SRS0</accession>
<keyword evidence="4" id="KW-0010">Activator</keyword>
<feature type="domain" description="HTH araC/xylS-type" evidence="7">
    <location>
        <begin position="174"/>
        <end position="271"/>
    </location>
</feature>
<evidence type="ECO:0000313" key="8">
    <source>
        <dbReference type="EMBL" id="KJZ34893.1"/>
    </source>
</evidence>
<dbReference type="PATRIC" id="fig|294.132.peg.5310"/>
<dbReference type="GO" id="GO:0043565">
    <property type="term" value="F:sequence-specific DNA binding"/>
    <property type="evidence" value="ECO:0007669"/>
    <property type="project" value="InterPro"/>
</dbReference>
<name>A0A0F4SRS0_PSEFL</name>
<dbReference type="InterPro" id="IPR020449">
    <property type="entry name" value="Tscrpt_reg_AraC-type_HTH"/>
</dbReference>
<evidence type="ECO:0000256" key="1">
    <source>
        <dbReference type="ARBA" id="ARBA00004496"/>
    </source>
</evidence>
<dbReference type="GO" id="GO:0005737">
    <property type="term" value="C:cytoplasm"/>
    <property type="evidence" value="ECO:0007669"/>
    <property type="project" value="UniProtKB-SubCell"/>
</dbReference>
<evidence type="ECO:0000259" key="7">
    <source>
        <dbReference type="PROSITE" id="PS01124"/>
    </source>
</evidence>
<dbReference type="InterPro" id="IPR050204">
    <property type="entry name" value="AraC_XylS_family_regulators"/>
</dbReference>
<evidence type="ECO:0000256" key="4">
    <source>
        <dbReference type="ARBA" id="ARBA00023159"/>
    </source>
</evidence>
<dbReference type="InterPro" id="IPR018062">
    <property type="entry name" value="HTH_AraC-typ_CS"/>
</dbReference>
<dbReference type="SUPFAM" id="SSF46689">
    <property type="entry name" value="Homeodomain-like"/>
    <property type="match status" value="2"/>
</dbReference>
<dbReference type="Pfam" id="PF02311">
    <property type="entry name" value="AraC_binding"/>
    <property type="match status" value="1"/>
</dbReference>
<comment type="subcellular location">
    <subcellularLocation>
        <location evidence="1">Cytoplasm</location>
    </subcellularLocation>
</comment>
<dbReference type="AlphaFoldDB" id="A0A0F4SRS0"/>
<dbReference type="PROSITE" id="PS01124">
    <property type="entry name" value="HTH_ARAC_FAMILY_2"/>
    <property type="match status" value="1"/>
</dbReference>
<dbReference type="PANTHER" id="PTHR46796:SF11">
    <property type="entry name" value="TRANSCRIPTIONAL REGULATOR-RELATED"/>
    <property type="match status" value="1"/>
</dbReference>
<dbReference type="InterPro" id="IPR014710">
    <property type="entry name" value="RmlC-like_jellyroll"/>
</dbReference>
<evidence type="ECO:0000256" key="3">
    <source>
        <dbReference type="ARBA" id="ARBA00023125"/>
    </source>
</evidence>
<organism evidence="8 9">
    <name type="scientific">Pseudomonas fluorescens</name>
    <dbReference type="NCBI Taxonomy" id="294"/>
    <lineage>
        <taxon>Bacteria</taxon>
        <taxon>Pseudomonadati</taxon>
        <taxon>Pseudomonadota</taxon>
        <taxon>Gammaproteobacteria</taxon>
        <taxon>Pseudomonadales</taxon>
        <taxon>Pseudomonadaceae</taxon>
        <taxon>Pseudomonas</taxon>
    </lineage>
</organism>
<keyword evidence="2" id="KW-0805">Transcription regulation</keyword>
<protein>
    <submittedName>
        <fullName evidence="8">AraC family transcriptional regulator</fullName>
    </submittedName>
</protein>
<sequence length="271" mass="30203">MTEHAKYHHVSEVPGLVLGSARFVDTGFDRHYHLDFHVGFVTEGIQRHRSKGESFLLGPGRIALMPPGEIHDGVPEGGDAYTLKTFRLSQALVASLAEEISGQPKELELAGVLLEDPGLAHNLCGLHEAMQRAVGPGSLAVQTQWFSLLEQLLSQSRAIKPETITGTLSPLQWSRVRDYCFSHIDQRITLDDLAGLCRLGRFPFLKQFKRTIGMTPHAWLLRLRLERACGLLSRSALPIVEVAHAVGFYDQSHFNRAFRQAFGVAPSRYRT</sequence>
<dbReference type="SUPFAM" id="SSF51215">
    <property type="entry name" value="Regulatory protein AraC"/>
    <property type="match status" value="1"/>
</dbReference>
<dbReference type="SMART" id="SM00342">
    <property type="entry name" value="HTH_ARAC"/>
    <property type="match status" value="1"/>
</dbReference>
<reference evidence="8 9" key="1">
    <citation type="submission" date="2015-03" db="EMBL/GenBank/DDBJ databases">
        <title>Comparative genomics of Pseudomonas insights into diversity of traits involved in vanlence and defense.</title>
        <authorList>
            <person name="Qin Y."/>
        </authorList>
    </citation>
    <scope>NUCLEOTIDE SEQUENCE [LARGE SCALE GENOMIC DNA]</scope>
    <source>
        <strain evidence="8 9">C8</strain>
    </source>
</reference>
<dbReference type="InterPro" id="IPR009057">
    <property type="entry name" value="Homeodomain-like_sf"/>
</dbReference>
<evidence type="ECO:0000256" key="2">
    <source>
        <dbReference type="ARBA" id="ARBA00023015"/>
    </source>
</evidence>
<dbReference type="InterPro" id="IPR003313">
    <property type="entry name" value="AraC-bd"/>
</dbReference>
<dbReference type="EMBL" id="LACC01000053">
    <property type="protein sequence ID" value="KJZ34893.1"/>
    <property type="molecule type" value="Genomic_DNA"/>
</dbReference>
<dbReference type="InterPro" id="IPR018060">
    <property type="entry name" value="HTH_AraC"/>
</dbReference>
<dbReference type="GO" id="GO:0003700">
    <property type="term" value="F:DNA-binding transcription factor activity"/>
    <property type="evidence" value="ECO:0007669"/>
    <property type="project" value="InterPro"/>
</dbReference>
<comment type="function">
    <text evidence="6">Regulatory protein of the TOL plasmid xyl operons. XylS activates the xylXYZLTEGFJQKIH operon required for the degradation of toluene, m-xylene and p-xylene.</text>
</comment>
<dbReference type="PANTHER" id="PTHR46796">
    <property type="entry name" value="HTH-TYPE TRANSCRIPTIONAL ACTIVATOR RHAS-RELATED"/>
    <property type="match status" value="1"/>
</dbReference>
<dbReference type="Gene3D" id="1.10.10.60">
    <property type="entry name" value="Homeodomain-like"/>
    <property type="match status" value="2"/>
</dbReference>
<dbReference type="Pfam" id="PF12833">
    <property type="entry name" value="HTH_18"/>
    <property type="match status" value="1"/>
</dbReference>
<evidence type="ECO:0000256" key="6">
    <source>
        <dbReference type="ARBA" id="ARBA00037345"/>
    </source>
</evidence>
<dbReference type="PROSITE" id="PS00041">
    <property type="entry name" value="HTH_ARAC_FAMILY_1"/>
    <property type="match status" value="1"/>
</dbReference>
<dbReference type="GO" id="GO:0009893">
    <property type="term" value="P:positive regulation of metabolic process"/>
    <property type="evidence" value="ECO:0007669"/>
    <property type="project" value="UniProtKB-ARBA"/>
</dbReference>
<evidence type="ECO:0000256" key="5">
    <source>
        <dbReference type="ARBA" id="ARBA00023163"/>
    </source>
</evidence>
<dbReference type="PRINTS" id="PR00032">
    <property type="entry name" value="HTHARAC"/>
</dbReference>
<keyword evidence="5" id="KW-0804">Transcription</keyword>
<dbReference type="Gene3D" id="2.60.120.10">
    <property type="entry name" value="Jelly Rolls"/>
    <property type="match status" value="1"/>
</dbReference>
<keyword evidence="3" id="KW-0238">DNA-binding</keyword>
<dbReference type="RefSeq" id="WP_046043892.1">
    <property type="nucleotide sequence ID" value="NZ_LACC01000053.1"/>
</dbReference>